<proteinExistence type="predicted"/>
<keyword evidence="2" id="KW-1185">Reference proteome</keyword>
<feature type="signal peptide" evidence="1">
    <location>
        <begin position="1"/>
        <end position="23"/>
    </location>
</feature>
<protein>
    <submittedName>
        <fullName evidence="3">Secreted protein</fullName>
    </submittedName>
</protein>
<evidence type="ECO:0000256" key="1">
    <source>
        <dbReference type="SAM" id="SignalP"/>
    </source>
</evidence>
<organism evidence="2 3">
    <name type="scientific">Panagrellus redivivus</name>
    <name type="common">Microworm</name>
    <dbReference type="NCBI Taxonomy" id="6233"/>
    <lineage>
        <taxon>Eukaryota</taxon>
        <taxon>Metazoa</taxon>
        <taxon>Ecdysozoa</taxon>
        <taxon>Nematoda</taxon>
        <taxon>Chromadorea</taxon>
        <taxon>Rhabditida</taxon>
        <taxon>Tylenchina</taxon>
        <taxon>Panagrolaimomorpha</taxon>
        <taxon>Panagrolaimoidea</taxon>
        <taxon>Panagrolaimidae</taxon>
        <taxon>Panagrellus</taxon>
    </lineage>
</organism>
<sequence length="96" mass="10993">MSVHVYQILAVAIIISLWPNSISQAVSVANYLIPSPRRMALQHVKADPTQAVQQVKFECPYSHSLVHYRTFELVIVGVCILQTSTYFSRQETHLWH</sequence>
<name>A0A7E4UQS4_PANRE</name>
<feature type="chain" id="PRO_5028891405" evidence="1">
    <location>
        <begin position="24"/>
        <end position="96"/>
    </location>
</feature>
<evidence type="ECO:0000313" key="2">
    <source>
        <dbReference type="Proteomes" id="UP000492821"/>
    </source>
</evidence>
<keyword evidence="1" id="KW-0732">Signal</keyword>
<reference evidence="3" key="2">
    <citation type="submission" date="2020-10" db="UniProtKB">
        <authorList>
            <consortium name="WormBaseParasite"/>
        </authorList>
    </citation>
    <scope>IDENTIFICATION</scope>
</reference>
<accession>A0A7E4UQS4</accession>
<reference evidence="2" key="1">
    <citation type="journal article" date="2013" name="Genetics">
        <title>The draft genome and transcriptome of Panagrellus redivivus are shaped by the harsh demands of a free-living lifestyle.</title>
        <authorList>
            <person name="Srinivasan J."/>
            <person name="Dillman A.R."/>
            <person name="Macchietto M.G."/>
            <person name="Heikkinen L."/>
            <person name="Lakso M."/>
            <person name="Fracchia K.M."/>
            <person name="Antoshechkin I."/>
            <person name="Mortazavi A."/>
            <person name="Wong G."/>
            <person name="Sternberg P.W."/>
        </authorList>
    </citation>
    <scope>NUCLEOTIDE SEQUENCE [LARGE SCALE GENOMIC DNA]</scope>
    <source>
        <strain evidence="2">MT8872</strain>
    </source>
</reference>
<evidence type="ECO:0000313" key="3">
    <source>
        <dbReference type="WBParaSite" id="Pan_g11725.t1"/>
    </source>
</evidence>
<dbReference type="Proteomes" id="UP000492821">
    <property type="component" value="Unassembled WGS sequence"/>
</dbReference>
<dbReference type="WBParaSite" id="Pan_g11725.t1">
    <property type="protein sequence ID" value="Pan_g11725.t1"/>
    <property type="gene ID" value="Pan_g11725"/>
</dbReference>
<dbReference type="AlphaFoldDB" id="A0A7E4UQS4"/>